<protein>
    <submittedName>
        <fullName evidence="2">Unannotated protein</fullName>
    </submittedName>
</protein>
<dbReference type="Pfam" id="PF14602">
    <property type="entry name" value="Hexapep_2"/>
    <property type="match status" value="1"/>
</dbReference>
<dbReference type="CDD" id="cd04647">
    <property type="entry name" value="LbH_MAT_like"/>
    <property type="match status" value="1"/>
</dbReference>
<evidence type="ECO:0000313" key="2">
    <source>
        <dbReference type="EMBL" id="CAB4666857.1"/>
    </source>
</evidence>
<dbReference type="InterPro" id="IPR051159">
    <property type="entry name" value="Hexapeptide_acetyltransf"/>
</dbReference>
<gene>
    <name evidence="2" type="ORF">UFOPK2292_00595</name>
</gene>
<keyword evidence="1" id="KW-0808">Transferase</keyword>
<proteinExistence type="predicted"/>
<sequence>MRLFKVTDATGDLFDAIWRWFTASAAIGPKSRRGKKFGKFGTGSIILFPTTTIFNENYIHIGKDTMIGEHVALSAGMMPGQKCLTNPVVKIGDRCLIGRGSGIVGHLSIDIGDDVWTGHHVYITDQSHGYLDISKPISHQSQPERAVSIGEGSWLGHGVVVLPGAKIGKHVAVGANSVVTGELPDYCVAVGSPARVIKQYTHNEGWK</sequence>
<dbReference type="PROSITE" id="PS00101">
    <property type="entry name" value="HEXAPEP_TRANSFERASES"/>
    <property type="match status" value="1"/>
</dbReference>
<dbReference type="AlphaFoldDB" id="A0A6J6LY87"/>
<dbReference type="SUPFAM" id="SSF51161">
    <property type="entry name" value="Trimeric LpxA-like enzymes"/>
    <property type="match status" value="1"/>
</dbReference>
<organism evidence="2">
    <name type="scientific">freshwater metagenome</name>
    <dbReference type="NCBI Taxonomy" id="449393"/>
    <lineage>
        <taxon>unclassified sequences</taxon>
        <taxon>metagenomes</taxon>
        <taxon>ecological metagenomes</taxon>
    </lineage>
</organism>
<dbReference type="Pfam" id="PF00132">
    <property type="entry name" value="Hexapep"/>
    <property type="match status" value="1"/>
</dbReference>
<dbReference type="PANTHER" id="PTHR23416">
    <property type="entry name" value="SIALIC ACID SYNTHASE-RELATED"/>
    <property type="match status" value="1"/>
</dbReference>
<dbReference type="GO" id="GO:0016740">
    <property type="term" value="F:transferase activity"/>
    <property type="evidence" value="ECO:0007669"/>
    <property type="project" value="UniProtKB-KW"/>
</dbReference>
<dbReference type="Gene3D" id="2.160.10.10">
    <property type="entry name" value="Hexapeptide repeat proteins"/>
    <property type="match status" value="1"/>
</dbReference>
<evidence type="ECO:0000256" key="1">
    <source>
        <dbReference type="ARBA" id="ARBA00022679"/>
    </source>
</evidence>
<name>A0A6J6LY87_9ZZZZ</name>
<dbReference type="InterPro" id="IPR011004">
    <property type="entry name" value="Trimer_LpxA-like_sf"/>
</dbReference>
<dbReference type="InterPro" id="IPR001451">
    <property type="entry name" value="Hexapep"/>
</dbReference>
<dbReference type="InterPro" id="IPR018357">
    <property type="entry name" value="Hexapep_transf_CS"/>
</dbReference>
<accession>A0A6J6LY87</accession>
<reference evidence="2" key="1">
    <citation type="submission" date="2020-05" db="EMBL/GenBank/DDBJ databases">
        <authorList>
            <person name="Chiriac C."/>
            <person name="Salcher M."/>
            <person name="Ghai R."/>
            <person name="Kavagutti S V."/>
        </authorList>
    </citation>
    <scope>NUCLEOTIDE SEQUENCE</scope>
</reference>
<dbReference type="EMBL" id="CAEZWU010000070">
    <property type="protein sequence ID" value="CAB4666857.1"/>
    <property type="molecule type" value="Genomic_DNA"/>
</dbReference>